<feature type="transmembrane region" description="Helical" evidence="1">
    <location>
        <begin position="28"/>
        <end position="48"/>
    </location>
</feature>
<keyword evidence="1" id="KW-0472">Membrane</keyword>
<sequence length="304" mass="34805">MNQNTENQETKTKSCPCFFKKFKEWKTILKIIFILGIVLLIIDFSILLHYMNIHAIQKAIAQLKSSNVDTLIGLGANGNEFYPNGLALMWNQGTSFTMISNWMLAIAMIVYPLHAQRQKSQFFYFFAVVNITITFVIYWTLIFFVSLKNGVWNNPSAAVPSFILHAINPFAGFITLGFARKQIKLTKTQLWLTNVAVLLYFFMAMVMFFIGKPLLGLKNAGSKDEYAKYNIVVYTFLNFDKPLFYKGGKIAVVILLDLAMFALGAFLAPAFAWMWKGIFHIQLIKRNECEANICAKEQFINKKE</sequence>
<reference evidence="2 3" key="1">
    <citation type="submission" date="2019-01" db="EMBL/GenBank/DDBJ databases">
        <authorList>
            <consortium name="Pathogen Informatics"/>
        </authorList>
    </citation>
    <scope>NUCLEOTIDE SEQUENCE [LARGE SCALE GENOMIC DNA]</scope>
    <source>
        <strain evidence="2 3">NCTC10112</strain>
    </source>
</reference>
<name>A0A448ZW27_METOS</name>
<evidence type="ECO:0000313" key="3">
    <source>
        <dbReference type="Proteomes" id="UP000290482"/>
    </source>
</evidence>
<proteinExistence type="predicted"/>
<gene>
    <name evidence="2" type="ORF">NCTC10112_00236</name>
</gene>
<dbReference type="OrthoDB" id="400065at2"/>
<feature type="transmembrane region" description="Helical" evidence="1">
    <location>
        <begin position="123"/>
        <end position="145"/>
    </location>
</feature>
<feature type="transmembrane region" description="Helical" evidence="1">
    <location>
        <begin position="250"/>
        <end position="275"/>
    </location>
</feature>
<organism evidence="2 3">
    <name type="scientific">Metamycoplasma orale</name>
    <name type="common">Mycoplasma orale</name>
    <dbReference type="NCBI Taxonomy" id="2121"/>
    <lineage>
        <taxon>Bacteria</taxon>
        <taxon>Bacillati</taxon>
        <taxon>Mycoplasmatota</taxon>
        <taxon>Mycoplasmoidales</taxon>
        <taxon>Metamycoplasmataceae</taxon>
        <taxon>Metamycoplasma</taxon>
    </lineage>
</organism>
<dbReference type="NCBIfam" id="NF046009">
    <property type="entry name" value="MAGa3780_fam"/>
    <property type="match status" value="1"/>
</dbReference>
<dbReference type="Proteomes" id="UP000290482">
    <property type="component" value="Chromosome"/>
</dbReference>
<evidence type="ECO:0000313" key="2">
    <source>
        <dbReference type="EMBL" id="VEU55458.1"/>
    </source>
</evidence>
<protein>
    <submittedName>
        <fullName evidence="2">Uncharacterized protein</fullName>
    </submittedName>
</protein>
<feature type="transmembrane region" description="Helical" evidence="1">
    <location>
        <begin position="89"/>
        <end position="111"/>
    </location>
</feature>
<dbReference type="EMBL" id="LR214940">
    <property type="protein sequence ID" value="VEU55458.1"/>
    <property type="molecule type" value="Genomic_DNA"/>
</dbReference>
<dbReference type="KEGG" id="mob:NCTC10112_00236"/>
<feature type="transmembrane region" description="Helical" evidence="1">
    <location>
        <begin position="191"/>
        <end position="210"/>
    </location>
</feature>
<keyword evidence="1" id="KW-0812">Transmembrane</keyword>
<dbReference type="AlphaFoldDB" id="A0A448ZW27"/>
<feature type="transmembrane region" description="Helical" evidence="1">
    <location>
        <begin position="157"/>
        <end position="179"/>
    </location>
</feature>
<accession>A0A448ZW27</accession>
<evidence type="ECO:0000256" key="1">
    <source>
        <dbReference type="SAM" id="Phobius"/>
    </source>
</evidence>
<dbReference type="RefSeq" id="WP_129619135.1">
    <property type="nucleotide sequence ID" value="NZ_LR214940.1"/>
</dbReference>
<keyword evidence="3" id="KW-1185">Reference proteome</keyword>
<keyword evidence="1" id="KW-1133">Transmembrane helix</keyword>